<dbReference type="EMBL" id="ML178851">
    <property type="protein sequence ID" value="TFK97086.1"/>
    <property type="molecule type" value="Genomic_DNA"/>
</dbReference>
<name>A0A5C3Q6D0_9AGAR</name>
<reference evidence="1 2" key="1">
    <citation type="journal article" date="2019" name="Nat. Ecol. Evol.">
        <title>Megaphylogeny resolves global patterns of mushroom evolution.</title>
        <authorList>
            <person name="Varga T."/>
            <person name="Krizsan K."/>
            <person name="Foldi C."/>
            <person name="Dima B."/>
            <person name="Sanchez-Garcia M."/>
            <person name="Sanchez-Ramirez S."/>
            <person name="Szollosi G.J."/>
            <person name="Szarkandi J.G."/>
            <person name="Papp V."/>
            <person name="Albert L."/>
            <person name="Andreopoulos W."/>
            <person name="Angelini C."/>
            <person name="Antonin V."/>
            <person name="Barry K.W."/>
            <person name="Bougher N.L."/>
            <person name="Buchanan P."/>
            <person name="Buyck B."/>
            <person name="Bense V."/>
            <person name="Catcheside P."/>
            <person name="Chovatia M."/>
            <person name="Cooper J."/>
            <person name="Damon W."/>
            <person name="Desjardin D."/>
            <person name="Finy P."/>
            <person name="Geml J."/>
            <person name="Haridas S."/>
            <person name="Hughes K."/>
            <person name="Justo A."/>
            <person name="Karasinski D."/>
            <person name="Kautmanova I."/>
            <person name="Kiss B."/>
            <person name="Kocsube S."/>
            <person name="Kotiranta H."/>
            <person name="LaButti K.M."/>
            <person name="Lechner B.E."/>
            <person name="Liimatainen K."/>
            <person name="Lipzen A."/>
            <person name="Lukacs Z."/>
            <person name="Mihaltcheva S."/>
            <person name="Morgado L.N."/>
            <person name="Niskanen T."/>
            <person name="Noordeloos M.E."/>
            <person name="Ohm R.A."/>
            <person name="Ortiz-Santana B."/>
            <person name="Ovrebo C."/>
            <person name="Racz N."/>
            <person name="Riley R."/>
            <person name="Savchenko A."/>
            <person name="Shiryaev A."/>
            <person name="Soop K."/>
            <person name="Spirin V."/>
            <person name="Szebenyi C."/>
            <person name="Tomsovsky M."/>
            <person name="Tulloss R.E."/>
            <person name="Uehling J."/>
            <person name="Grigoriev I.V."/>
            <person name="Vagvolgyi C."/>
            <person name="Papp T."/>
            <person name="Martin F.M."/>
            <person name="Miettinen O."/>
            <person name="Hibbett D.S."/>
            <person name="Nagy L.G."/>
        </authorList>
    </citation>
    <scope>NUCLEOTIDE SEQUENCE [LARGE SCALE GENOMIC DNA]</scope>
    <source>
        <strain evidence="1 2">CBS 309.79</strain>
    </source>
</reference>
<sequence length="242" mass="27999">MEHSNFSSEAHRNQTRTTAAVQEVMDDRDQISQTTGHQQLNHHNRMTPIHRLSDDVRLLVLERAANVYRMPPQPKLPPWIESAVCQRWRNVLLACPGLWSGITLIPGEDDEYGQDLERLPLHRLQAQLQLVRSRSCRTLDVYVDVSTMEIFRDHPDEYGAVTPAHEEIAEQTLRTLLAESHRFHSLHLQGSTPRYWNVLPEQPPTFGFLRSLSVTQSCWTERQFLRNTPVLERSRTHAATLT</sequence>
<gene>
    <name evidence="1" type="ORF">BDV98DRAFT_597030</name>
</gene>
<dbReference type="OrthoDB" id="2928061at2759"/>
<dbReference type="Proteomes" id="UP000305067">
    <property type="component" value="Unassembled WGS sequence"/>
</dbReference>
<organism evidence="1 2">
    <name type="scientific">Pterulicium gracile</name>
    <dbReference type="NCBI Taxonomy" id="1884261"/>
    <lineage>
        <taxon>Eukaryota</taxon>
        <taxon>Fungi</taxon>
        <taxon>Dikarya</taxon>
        <taxon>Basidiomycota</taxon>
        <taxon>Agaricomycotina</taxon>
        <taxon>Agaricomycetes</taxon>
        <taxon>Agaricomycetidae</taxon>
        <taxon>Agaricales</taxon>
        <taxon>Pleurotineae</taxon>
        <taxon>Pterulaceae</taxon>
        <taxon>Pterulicium</taxon>
    </lineage>
</organism>
<protein>
    <recommendedName>
        <fullName evidence="3">F-box domain-containing protein</fullName>
    </recommendedName>
</protein>
<dbReference type="AlphaFoldDB" id="A0A5C3Q6D0"/>
<proteinExistence type="predicted"/>
<keyword evidence="2" id="KW-1185">Reference proteome</keyword>
<accession>A0A5C3Q6D0</accession>
<evidence type="ECO:0000313" key="1">
    <source>
        <dbReference type="EMBL" id="TFK97086.1"/>
    </source>
</evidence>
<evidence type="ECO:0008006" key="3">
    <source>
        <dbReference type="Google" id="ProtNLM"/>
    </source>
</evidence>
<evidence type="ECO:0000313" key="2">
    <source>
        <dbReference type="Proteomes" id="UP000305067"/>
    </source>
</evidence>